<proteinExistence type="predicted"/>
<evidence type="ECO:0000313" key="1">
    <source>
        <dbReference type="EMBL" id="CAD7449373.1"/>
    </source>
</evidence>
<dbReference type="EMBL" id="OD571580">
    <property type="protein sequence ID" value="CAD7449373.1"/>
    <property type="molecule type" value="Genomic_DNA"/>
</dbReference>
<reference evidence="1" key="1">
    <citation type="submission" date="2020-11" db="EMBL/GenBank/DDBJ databases">
        <authorList>
            <person name="Tran Van P."/>
        </authorList>
    </citation>
    <scope>NUCLEOTIDE SEQUENCE</scope>
</reference>
<name>A0A7R9I7P1_9NEOP</name>
<accession>A0A7R9I7P1</accession>
<protein>
    <submittedName>
        <fullName evidence="1">Uncharacterized protein</fullName>
    </submittedName>
</protein>
<dbReference type="AlphaFoldDB" id="A0A7R9I7P1"/>
<sequence length="152" mass="16693">MSAAKNIYRFLTIFAGDFQILRWWALLFAPKGVLHPGLLLRLFQPSWVPPSSCTTPSQPLQHRSLEPLSAGPIDGARTCFISLAITLIFELYGASDIWSNAGRDLLAAHALFGCDTVPALYGISKKKVMKALPGEKTLEKLDKTLSLLPEVI</sequence>
<gene>
    <name evidence="1" type="ORF">TBIB3V08_LOCUS11648</name>
</gene>
<organism evidence="1">
    <name type="scientific">Timema bartmani</name>
    <dbReference type="NCBI Taxonomy" id="61472"/>
    <lineage>
        <taxon>Eukaryota</taxon>
        <taxon>Metazoa</taxon>
        <taxon>Ecdysozoa</taxon>
        <taxon>Arthropoda</taxon>
        <taxon>Hexapoda</taxon>
        <taxon>Insecta</taxon>
        <taxon>Pterygota</taxon>
        <taxon>Neoptera</taxon>
        <taxon>Polyneoptera</taxon>
        <taxon>Phasmatodea</taxon>
        <taxon>Timematodea</taxon>
        <taxon>Timematoidea</taxon>
        <taxon>Timematidae</taxon>
        <taxon>Timema</taxon>
    </lineage>
</organism>